<evidence type="ECO:0000313" key="3">
    <source>
        <dbReference type="Proteomes" id="UP001291309"/>
    </source>
</evidence>
<evidence type="ECO:0000313" key="2">
    <source>
        <dbReference type="EMBL" id="MDY7232112.1"/>
    </source>
</evidence>
<sequence>MPAKFQIVTPRLHIGDKASAIKKGILAARAKPLDLEVAPETLEQFAPRLEGNWGQILSALPEFYADLLAGNWRGDDSQSVPTSLLGDFGEFLAAEVVRQVHVPRARIARIVRPSGDMRPDFLCFDPAKNEIVALEAKARTNNAERLRAKAARRSFDPLTYSICSEISARRREALEQISSVYTLSRPLGSGKASAVVTKRIVRRARVSAHRSAIATPFIADGRFVLGMLPGLQFKKQKSCPHTCSECLRRAGAPMVLLPLFFNSKTVIEPMVPKSPAQVFEAYMLANKADWAEAAEFLHEAFSSLLHTTPEPQSQAHLQPLLDMVAFAADNDWADAGKMLKELEHIAGREALTDAVTLHDFERGTHPTAAMAPGVTASGSADEVMSAPQVDREGPKRGPPARTPPAKAKEVELVPPETWLKEHSHRSIRRPRDRASLPPLLLEGVTWETVASTLRRARSATAVTALPVREGQNVWLYRAPLSRRTTELRVVAKNADDAALAAAQLLALSKRPSRERLANDVERYRDDLLSRRETALAAGTLPTGEGPLSKVSVDGEGFAWITLDTEAQ</sequence>
<dbReference type="RefSeq" id="WP_321550827.1">
    <property type="nucleotide sequence ID" value="NZ_JAXIVS010000018.1"/>
</dbReference>
<accession>A0ABU5HF60</accession>
<organism evidence="2 3">
    <name type="scientific">Hyalangium rubrum</name>
    <dbReference type="NCBI Taxonomy" id="3103134"/>
    <lineage>
        <taxon>Bacteria</taxon>
        <taxon>Pseudomonadati</taxon>
        <taxon>Myxococcota</taxon>
        <taxon>Myxococcia</taxon>
        <taxon>Myxococcales</taxon>
        <taxon>Cystobacterineae</taxon>
        <taxon>Archangiaceae</taxon>
        <taxon>Hyalangium</taxon>
    </lineage>
</organism>
<keyword evidence="3" id="KW-1185">Reference proteome</keyword>
<name>A0ABU5HF60_9BACT</name>
<comment type="caution">
    <text evidence="2">The sequence shown here is derived from an EMBL/GenBank/DDBJ whole genome shotgun (WGS) entry which is preliminary data.</text>
</comment>
<dbReference type="EMBL" id="JAXIVS010000018">
    <property type="protein sequence ID" value="MDY7232112.1"/>
    <property type="molecule type" value="Genomic_DNA"/>
</dbReference>
<reference evidence="2 3" key="1">
    <citation type="submission" date="2023-12" db="EMBL/GenBank/DDBJ databases">
        <title>the genome sequence of Hyalangium sp. s54d21.</title>
        <authorList>
            <person name="Zhang X."/>
        </authorList>
    </citation>
    <scope>NUCLEOTIDE SEQUENCE [LARGE SCALE GENOMIC DNA]</scope>
    <source>
        <strain evidence="3">s54d21</strain>
    </source>
</reference>
<dbReference type="Proteomes" id="UP001291309">
    <property type="component" value="Unassembled WGS sequence"/>
</dbReference>
<proteinExistence type="predicted"/>
<gene>
    <name evidence="2" type="ORF">SYV04_37330</name>
</gene>
<protein>
    <submittedName>
        <fullName evidence="2">Uncharacterized protein</fullName>
    </submittedName>
</protein>
<evidence type="ECO:0000256" key="1">
    <source>
        <dbReference type="SAM" id="MobiDB-lite"/>
    </source>
</evidence>
<feature type="region of interest" description="Disordered" evidence="1">
    <location>
        <begin position="365"/>
        <end position="408"/>
    </location>
</feature>